<dbReference type="InterPro" id="IPR011009">
    <property type="entry name" value="Kinase-like_dom_sf"/>
</dbReference>
<dbReference type="InterPro" id="IPR051678">
    <property type="entry name" value="AGP_Transferase"/>
</dbReference>
<dbReference type="InterPro" id="IPR002575">
    <property type="entry name" value="Aminoglycoside_PTrfase"/>
</dbReference>
<proteinExistence type="predicted"/>
<keyword evidence="3" id="KW-1185">Reference proteome</keyword>
<dbReference type="EMBL" id="BAABHF010000019">
    <property type="protein sequence ID" value="GAA4493589.1"/>
    <property type="molecule type" value="Genomic_DNA"/>
</dbReference>
<evidence type="ECO:0000259" key="1">
    <source>
        <dbReference type="Pfam" id="PF01636"/>
    </source>
</evidence>
<gene>
    <name evidence="2" type="ORF">GCM10023191_031250</name>
</gene>
<dbReference type="PANTHER" id="PTHR21310:SF15">
    <property type="entry name" value="AMINOGLYCOSIDE PHOSPHOTRANSFERASE DOMAIN-CONTAINING PROTEIN"/>
    <property type="match status" value="1"/>
</dbReference>
<dbReference type="RefSeq" id="WP_345463757.1">
    <property type="nucleotide sequence ID" value="NZ_BAABHF010000019.1"/>
</dbReference>
<dbReference type="Gene3D" id="3.30.200.20">
    <property type="entry name" value="Phosphorylase Kinase, domain 1"/>
    <property type="match status" value="1"/>
</dbReference>
<comment type="caution">
    <text evidence="2">The sequence shown here is derived from an EMBL/GenBank/DDBJ whole genome shotgun (WGS) entry which is preliminary data.</text>
</comment>
<protein>
    <recommendedName>
        <fullName evidence="1">Aminoglycoside phosphotransferase domain-containing protein</fullName>
    </recommendedName>
</protein>
<reference evidence="3" key="1">
    <citation type="journal article" date="2019" name="Int. J. Syst. Evol. Microbiol.">
        <title>The Global Catalogue of Microorganisms (GCM) 10K type strain sequencing project: providing services to taxonomists for standard genome sequencing and annotation.</title>
        <authorList>
            <consortium name="The Broad Institute Genomics Platform"/>
            <consortium name="The Broad Institute Genome Sequencing Center for Infectious Disease"/>
            <person name="Wu L."/>
            <person name="Ma J."/>
        </authorList>
    </citation>
    <scope>NUCLEOTIDE SEQUENCE [LARGE SCALE GENOMIC DNA]</scope>
    <source>
        <strain evidence="3">JCM 17933</strain>
    </source>
</reference>
<dbReference type="SUPFAM" id="SSF56112">
    <property type="entry name" value="Protein kinase-like (PK-like)"/>
    <property type="match status" value="1"/>
</dbReference>
<feature type="domain" description="Aminoglycoside phosphotransferase" evidence="1">
    <location>
        <begin position="33"/>
        <end position="298"/>
    </location>
</feature>
<dbReference type="PANTHER" id="PTHR21310">
    <property type="entry name" value="AMINOGLYCOSIDE PHOSPHOTRANSFERASE-RELATED-RELATED"/>
    <property type="match status" value="1"/>
</dbReference>
<organism evidence="2 3">
    <name type="scientific">Actinoallomurus oryzae</name>
    <dbReference type="NCBI Taxonomy" id="502180"/>
    <lineage>
        <taxon>Bacteria</taxon>
        <taxon>Bacillati</taxon>
        <taxon>Actinomycetota</taxon>
        <taxon>Actinomycetes</taxon>
        <taxon>Streptosporangiales</taxon>
        <taxon>Thermomonosporaceae</taxon>
        <taxon>Actinoallomurus</taxon>
    </lineage>
</organism>
<name>A0ABP8PZ37_9ACTN</name>
<evidence type="ECO:0000313" key="3">
    <source>
        <dbReference type="Proteomes" id="UP001500503"/>
    </source>
</evidence>
<dbReference type="Proteomes" id="UP001500503">
    <property type="component" value="Unassembled WGS sequence"/>
</dbReference>
<dbReference type="Pfam" id="PF01636">
    <property type="entry name" value="APH"/>
    <property type="match status" value="1"/>
</dbReference>
<accession>A0ABP8PZ37</accession>
<sequence>MTPRTYSERLGRITDRQLQAALDRHRLGRLVDAEPIPHGHFGQNLFLRSTGGEYVLRGNPSFPGQFATERFHVELLAGATRVPVPSPYRIDPDPGVFGWSYVIMPRMPGLQPSAPEVRDRLGSAEKHGIARALGANLAAMHAVTSDRPGRFAAETGAAGPLEAPGESTWSAGPRRPWTGPYARWVAERVTHRLETARGHDGRATTPADLAWVRGLLADGAEAMAEPFRPCLVVEDYKEGNLVVTGEGADWTVSGVFDLVECYFGDPEADLARTACSYLDEDPSLARAFLGAYLTARPPRPGFRRRATTYLLQDRALLWEFFQRNRLRWWPETWTFRDWAGRYLSLLEPVLNAAGNPETEVRPGG</sequence>
<dbReference type="Gene3D" id="3.90.1200.10">
    <property type="match status" value="1"/>
</dbReference>
<evidence type="ECO:0000313" key="2">
    <source>
        <dbReference type="EMBL" id="GAA4493589.1"/>
    </source>
</evidence>